<reference evidence="1" key="1">
    <citation type="submission" date="2015-06" db="EMBL/GenBank/DDBJ databases">
        <authorList>
            <person name="Joergensen T."/>
        </authorList>
    </citation>
    <scope>NUCLEOTIDE SEQUENCE</scope>
    <source>
        <plasmid evidence="1">pRGFK1325</plasmid>
    </source>
</reference>
<accession>A0A0H5QMB2</accession>
<proteinExistence type="predicted"/>
<keyword evidence="1" id="KW-0614">Plasmid</keyword>
<organism evidence="1">
    <name type="scientific">uncultured prokaryote</name>
    <dbReference type="NCBI Taxonomy" id="198431"/>
    <lineage>
        <taxon>unclassified sequences</taxon>
        <taxon>environmental samples</taxon>
    </lineage>
</organism>
<name>A0A0H5QMB2_9ZZZZ</name>
<protein>
    <submittedName>
        <fullName evidence="1">Uncharacterized protein</fullName>
    </submittedName>
</protein>
<dbReference type="EMBL" id="LN853891">
    <property type="protein sequence ID" value="CRY96907.1"/>
    <property type="molecule type" value="Genomic_DNA"/>
</dbReference>
<reference evidence="1" key="2">
    <citation type="submission" date="2015-07" db="EMBL/GenBank/DDBJ databases">
        <title>Plasmids, circular viruses and viroids from rat gut.</title>
        <authorList>
            <person name="Jorgensen T.J."/>
            <person name="Hansen M.A."/>
            <person name="Xu Z."/>
            <person name="Tabak M.A."/>
            <person name="Sorensen S.J."/>
            <person name="Hansen L.H."/>
        </authorList>
    </citation>
    <scope>NUCLEOTIDE SEQUENCE</scope>
    <source>
        <plasmid evidence="1">pRGFK1325</plasmid>
    </source>
</reference>
<evidence type="ECO:0000313" key="1">
    <source>
        <dbReference type="EMBL" id="CRY96907.1"/>
    </source>
</evidence>
<sequence length="68" mass="7201">MSFDVIAIGDRVDFYTASGFATGTIVNCDQSGGGWCYRRCPSYDIKGDDGVLVKHVPSSDVAPIGVGR</sequence>
<dbReference type="AlphaFoldDB" id="A0A0H5QMB2"/>
<geneLocation type="plasmid" evidence="1">
    <name>pRGFK1325</name>
</geneLocation>